<keyword evidence="2" id="KW-1185">Reference proteome</keyword>
<sequence length="81" mass="9406">MDFSRSRSPRRFSELLFTEEELLEALGVVADARGPRQELRDGGLVSRQELELQRAVSAMTWERLADVERRIRELSSQLDPF</sequence>
<reference evidence="1" key="1">
    <citation type="submission" date="2022-09" db="EMBL/GenBank/DDBJ databases">
        <title>Tahibacter sp. nov., isolated from a fresh water.</title>
        <authorList>
            <person name="Baek J.H."/>
            <person name="Lee J.K."/>
            <person name="Kim J.M."/>
            <person name="Jeon C.O."/>
        </authorList>
    </citation>
    <scope>NUCLEOTIDE SEQUENCE</scope>
    <source>
        <strain evidence="1">W38</strain>
    </source>
</reference>
<evidence type="ECO:0000313" key="2">
    <source>
        <dbReference type="Proteomes" id="UP001064632"/>
    </source>
</evidence>
<name>A0ABY6BGL7_9GAMM</name>
<dbReference type="Proteomes" id="UP001064632">
    <property type="component" value="Chromosome"/>
</dbReference>
<organism evidence="1 2">
    <name type="scientific">Tahibacter amnicola</name>
    <dbReference type="NCBI Taxonomy" id="2976241"/>
    <lineage>
        <taxon>Bacteria</taxon>
        <taxon>Pseudomonadati</taxon>
        <taxon>Pseudomonadota</taxon>
        <taxon>Gammaproteobacteria</taxon>
        <taxon>Lysobacterales</taxon>
        <taxon>Rhodanobacteraceae</taxon>
        <taxon>Tahibacter</taxon>
    </lineage>
</organism>
<accession>A0ABY6BGL7</accession>
<evidence type="ECO:0000313" key="1">
    <source>
        <dbReference type="EMBL" id="UXI68458.1"/>
    </source>
</evidence>
<proteinExistence type="predicted"/>
<dbReference type="RefSeq" id="WP_261695418.1">
    <property type="nucleotide sequence ID" value="NZ_CP104694.1"/>
</dbReference>
<dbReference type="EMBL" id="CP104694">
    <property type="protein sequence ID" value="UXI68458.1"/>
    <property type="molecule type" value="Genomic_DNA"/>
</dbReference>
<protein>
    <submittedName>
        <fullName evidence="1">Uncharacterized protein</fullName>
    </submittedName>
</protein>
<gene>
    <name evidence="1" type="ORF">N4264_02050</name>
</gene>